<dbReference type="GO" id="GO:0005506">
    <property type="term" value="F:iron ion binding"/>
    <property type="evidence" value="ECO:0007669"/>
    <property type="project" value="InterPro"/>
</dbReference>
<dbReference type="SUPFAM" id="SSF48264">
    <property type="entry name" value="Cytochrome P450"/>
    <property type="match status" value="1"/>
</dbReference>
<protein>
    <submittedName>
        <fullName evidence="1">Uncharacterized protein</fullName>
    </submittedName>
</protein>
<dbReference type="OrthoDB" id="3934656at2759"/>
<proteinExistence type="predicted"/>
<name>A0A017S3Q6_ASPRC</name>
<gene>
    <name evidence="1" type="ORF">EURHEDRAFT_465209</name>
</gene>
<dbReference type="RefSeq" id="XP_040634959.1">
    <property type="nucleotide sequence ID" value="XM_040785009.1"/>
</dbReference>
<keyword evidence="2" id="KW-1185">Reference proteome</keyword>
<dbReference type="EMBL" id="KK088446">
    <property type="protein sequence ID" value="EYE91269.1"/>
    <property type="molecule type" value="Genomic_DNA"/>
</dbReference>
<organism evidence="1 2">
    <name type="scientific">Aspergillus ruber (strain CBS 135680)</name>
    <dbReference type="NCBI Taxonomy" id="1388766"/>
    <lineage>
        <taxon>Eukaryota</taxon>
        <taxon>Fungi</taxon>
        <taxon>Dikarya</taxon>
        <taxon>Ascomycota</taxon>
        <taxon>Pezizomycotina</taxon>
        <taxon>Eurotiomycetes</taxon>
        <taxon>Eurotiomycetidae</taxon>
        <taxon>Eurotiales</taxon>
        <taxon>Aspergillaceae</taxon>
        <taxon>Aspergillus</taxon>
        <taxon>Aspergillus subgen. Aspergillus</taxon>
    </lineage>
</organism>
<evidence type="ECO:0000313" key="2">
    <source>
        <dbReference type="Proteomes" id="UP000019804"/>
    </source>
</evidence>
<dbReference type="HOGENOM" id="CLU_3074101_0_0_1"/>
<dbReference type="GO" id="GO:0004497">
    <property type="term" value="F:monooxygenase activity"/>
    <property type="evidence" value="ECO:0007669"/>
    <property type="project" value="InterPro"/>
</dbReference>
<sequence length="53" mass="5972">YWVFGSGRHVYLGQIIAILEIKKLVPALLTNYEVKFEGIQVTHQVLKSSPSSI</sequence>
<reference evidence="2" key="1">
    <citation type="journal article" date="2014" name="Nat. Commun.">
        <title>Genomic adaptations of the halophilic Dead Sea filamentous fungus Eurotium rubrum.</title>
        <authorList>
            <person name="Kis-Papo T."/>
            <person name="Weig A.R."/>
            <person name="Riley R."/>
            <person name="Persoh D."/>
            <person name="Salamov A."/>
            <person name="Sun H."/>
            <person name="Lipzen A."/>
            <person name="Wasser S.P."/>
            <person name="Rambold G."/>
            <person name="Grigoriev I.V."/>
            <person name="Nevo E."/>
        </authorList>
    </citation>
    <scope>NUCLEOTIDE SEQUENCE [LARGE SCALE GENOMIC DNA]</scope>
    <source>
        <strain evidence="2">CBS 135680</strain>
    </source>
</reference>
<accession>A0A017S3Q6</accession>
<dbReference type="Gene3D" id="1.10.630.10">
    <property type="entry name" value="Cytochrome P450"/>
    <property type="match status" value="1"/>
</dbReference>
<dbReference type="Proteomes" id="UP000019804">
    <property type="component" value="Unassembled WGS sequence"/>
</dbReference>
<dbReference type="GO" id="GO:0016705">
    <property type="term" value="F:oxidoreductase activity, acting on paired donors, with incorporation or reduction of molecular oxygen"/>
    <property type="evidence" value="ECO:0007669"/>
    <property type="project" value="InterPro"/>
</dbReference>
<evidence type="ECO:0000313" key="1">
    <source>
        <dbReference type="EMBL" id="EYE91269.1"/>
    </source>
</evidence>
<dbReference type="InterPro" id="IPR036396">
    <property type="entry name" value="Cyt_P450_sf"/>
</dbReference>
<dbReference type="GO" id="GO:0020037">
    <property type="term" value="F:heme binding"/>
    <property type="evidence" value="ECO:0007669"/>
    <property type="project" value="InterPro"/>
</dbReference>
<dbReference type="AlphaFoldDB" id="A0A017S3Q6"/>
<dbReference type="GeneID" id="63700133"/>
<feature type="non-terminal residue" evidence="1">
    <location>
        <position position="1"/>
    </location>
</feature>